<keyword evidence="3" id="KW-1185">Reference proteome</keyword>
<dbReference type="InterPro" id="IPR041135">
    <property type="entry name" value="Nmad3"/>
</dbReference>
<evidence type="ECO:0000313" key="2">
    <source>
        <dbReference type="EMBL" id="MBB3046901.1"/>
    </source>
</evidence>
<sequence length="278" mass="31362">MKIVLSRKGFDSSAGGCPSPILPDGRLLSLPIPDAHSTTTYGAINLPNGLIRDLTRERLGDQNGAHLDPDIDAGAIKRKRGWRPLFGQFGAAQSHLRNHNVGPGDLFLFFGLFRQVAFADGRWQWEATPARHVLWGWFQIDEVWPLTPAETLPVWAQNHPHAGRSDLPGNTLYVARRQLELPGLTDALPGAGCFPRFKPTLKLTAPKARTVSQWRLPRWFYPSQDKPPLSYHRRPERWQLKPRWCELQAAARGQEFVLDSAHYPAAKRWAGNLITKNH</sequence>
<dbReference type="Pfam" id="PF18754">
    <property type="entry name" value="Nmad3"/>
    <property type="match status" value="1"/>
</dbReference>
<protein>
    <recommendedName>
        <fullName evidence="1">Nucleotide modification associated domain-containing protein</fullName>
    </recommendedName>
</protein>
<proteinExistence type="predicted"/>
<feature type="domain" description="Nucleotide modification associated" evidence="1">
    <location>
        <begin position="2"/>
        <end position="259"/>
    </location>
</feature>
<dbReference type="EMBL" id="JACHWY010000001">
    <property type="protein sequence ID" value="MBB3046901.1"/>
    <property type="molecule type" value="Genomic_DNA"/>
</dbReference>
<name>A0A7W4W3R2_9GAMM</name>
<comment type="caution">
    <text evidence="2">The sequence shown here is derived from an EMBL/GenBank/DDBJ whole genome shotgun (WGS) entry which is preliminary data.</text>
</comment>
<gene>
    <name evidence="2" type="ORF">FHR99_001137</name>
</gene>
<evidence type="ECO:0000313" key="3">
    <source>
        <dbReference type="Proteomes" id="UP000537130"/>
    </source>
</evidence>
<dbReference type="Proteomes" id="UP000537130">
    <property type="component" value="Unassembled WGS sequence"/>
</dbReference>
<accession>A0A7W4W3R2</accession>
<dbReference type="RefSeq" id="WP_183409556.1">
    <property type="nucleotide sequence ID" value="NZ_JACHWY010000001.1"/>
</dbReference>
<reference evidence="2 3" key="1">
    <citation type="submission" date="2020-08" db="EMBL/GenBank/DDBJ databases">
        <title>Genomic Encyclopedia of Type Strains, Phase III (KMG-III): the genomes of soil and plant-associated and newly described type strains.</title>
        <authorList>
            <person name="Whitman W."/>
        </authorList>
    </citation>
    <scope>NUCLEOTIDE SEQUENCE [LARGE SCALE GENOMIC DNA]</scope>
    <source>
        <strain evidence="2 3">CECT 8654</strain>
    </source>
</reference>
<organism evidence="2 3">
    <name type="scientific">Litorivivens lipolytica</name>
    <dbReference type="NCBI Taxonomy" id="1524264"/>
    <lineage>
        <taxon>Bacteria</taxon>
        <taxon>Pseudomonadati</taxon>
        <taxon>Pseudomonadota</taxon>
        <taxon>Gammaproteobacteria</taxon>
        <taxon>Litorivivens</taxon>
    </lineage>
</organism>
<evidence type="ECO:0000259" key="1">
    <source>
        <dbReference type="Pfam" id="PF18754"/>
    </source>
</evidence>
<dbReference type="AlphaFoldDB" id="A0A7W4W3R2"/>